<dbReference type="Proteomes" id="UP000266426">
    <property type="component" value="Unassembled WGS sequence"/>
</dbReference>
<dbReference type="EMBL" id="QZJZ01000008">
    <property type="protein sequence ID" value="RJP61822.1"/>
    <property type="molecule type" value="Genomic_DNA"/>
</dbReference>
<sequence length="218" mass="24653">MFEEIIPVPITESLTVNAVIGYTDFAREDELVFIFAPHPLLGGDLNNNVVDTLFKGYISAGKIAVKFSYRGVDSGYVGDEPFLTYWDKLERTKQFSHIVEDSQKVIDAVTAQFSPEASLVFVSYSFGNIISLELQQRFAIKKFIGIAPPVNEYNFEPLFRCNRGTSYIIPDNDVFCASTAMRDYAKQYDLKITSCGDDHFFRGNERQLLDTTMTMLEG</sequence>
<reference evidence="1 2" key="1">
    <citation type="journal article" date="2017" name="ISME J.">
        <title>Energy and carbon metabolisms in a deep terrestrial subsurface fluid microbial community.</title>
        <authorList>
            <person name="Momper L."/>
            <person name="Jungbluth S.P."/>
            <person name="Lee M.D."/>
            <person name="Amend J.P."/>
        </authorList>
    </citation>
    <scope>NUCLEOTIDE SEQUENCE [LARGE SCALE GENOMIC DNA]</scope>
    <source>
        <strain evidence="1">SURF_26</strain>
    </source>
</reference>
<dbReference type="SUPFAM" id="SSF53474">
    <property type="entry name" value="alpha/beta-Hydrolases"/>
    <property type="match status" value="1"/>
</dbReference>
<dbReference type="InterPro" id="IPR029058">
    <property type="entry name" value="AB_hydrolase_fold"/>
</dbReference>
<evidence type="ECO:0008006" key="3">
    <source>
        <dbReference type="Google" id="ProtNLM"/>
    </source>
</evidence>
<gene>
    <name evidence="1" type="ORF">C4541_01065</name>
</gene>
<dbReference type="Gene3D" id="3.40.50.1820">
    <property type="entry name" value="alpha/beta hydrolase"/>
    <property type="match status" value="1"/>
</dbReference>
<comment type="caution">
    <text evidence="1">The sequence shown here is derived from an EMBL/GenBank/DDBJ whole genome shotgun (WGS) entry which is preliminary data.</text>
</comment>
<name>A0A3A4R660_9BACT</name>
<protein>
    <recommendedName>
        <fullName evidence="3">Serine aminopeptidase S33 domain-containing protein</fullName>
    </recommendedName>
</protein>
<evidence type="ECO:0000313" key="1">
    <source>
        <dbReference type="EMBL" id="RJP61822.1"/>
    </source>
</evidence>
<accession>A0A3A4R660</accession>
<evidence type="ECO:0000313" key="2">
    <source>
        <dbReference type="Proteomes" id="UP000266426"/>
    </source>
</evidence>
<dbReference type="AlphaFoldDB" id="A0A3A4R660"/>
<proteinExistence type="predicted"/>
<organism evidence="1 2">
    <name type="scientific">Candidatus Auribacter fodinae</name>
    <dbReference type="NCBI Taxonomy" id="2093366"/>
    <lineage>
        <taxon>Bacteria</taxon>
        <taxon>Pseudomonadati</taxon>
        <taxon>Candidatus Auribacterota</taxon>
        <taxon>Candidatus Auribacteria</taxon>
        <taxon>Candidatus Auribacterales</taxon>
        <taxon>Candidatus Auribacteraceae</taxon>
        <taxon>Candidatus Auribacter</taxon>
    </lineage>
</organism>